<dbReference type="Pfam" id="PF02796">
    <property type="entry name" value="HTH_7"/>
    <property type="match status" value="1"/>
</dbReference>
<reference evidence="2 3" key="1">
    <citation type="submission" date="2019-11" db="EMBL/GenBank/DDBJ databases">
        <title>Spirosoma endbachense sp. nov., isolated from a natural salt meadow.</title>
        <authorList>
            <person name="Rojas J."/>
            <person name="Ambika Manirajan B."/>
            <person name="Ratering S."/>
            <person name="Suarez C."/>
            <person name="Geissler-Plaum R."/>
            <person name="Schnell S."/>
        </authorList>
    </citation>
    <scope>NUCLEOTIDE SEQUENCE [LARGE SCALE GENOMIC DNA]</scope>
    <source>
        <strain evidence="2 3">I-24</strain>
    </source>
</reference>
<dbReference type="PROSITE" id="PS50531">
    <property type="entry name" value="HTH_IS21"/>
    <property type="match status" value="1"/>
</dbReference>
<dbReference type="KEGG" id="senf:GJR95_41235"/>
<dbReference type="EMBL" id="CP045997">
    <property type="protein sequence ID" value="QHW01066.1"/>
    <property type="molecule type" value="Genomic_DNA"/>
</dbReference>
<accession>A0A6P1W7R5</accession>
<protein>
    <submittedName>
        <fullName evidence="2">ISL3 family transposase</fullName>
    </submittedName>
</protein>
<dbReference type="Pfam" id="PF01610">
    <property type="entry name" value="DDE_Tnp_ISL3"/>
    <property type="match status" value="2"/>
</dbReference>
<dbReference type="InterPro" id="IPR047951">
    <property type="entry name" value="Transpos_ISL3"/>
</dbReference>
<name>A0A6P1W7R5_9BACT</name>
<dbReference type="Pfam" id="PF14690">
    <property type="entry name" value="Zn_ribbon_ISL3"/>
    <property type="match status" value="1"/>
</dbReference>
<dbReference type="InterPro" id="IPR006120">
    <property type="entry name" value="Resolvase_HTH_dom"/>
</dbReference>
<dbReference type="RefSeq" id="WP_162391458.1">
    <property type="nucleotide sequence ID" value="NZ_CP045997.1"/>
</dbReference>
<dbReference type="InterPro" id="IPR017894">
    <property type="entry name" value="HTH_IS21_transposase_type"/>
</dbReference>
<feature type="domain" description="HTH IS21-type" evidence="1">
    <location>
        <begin position="289"/>
        <end position="353"/>
    </location>
</feature>
<proteinExistence type="predicted"/>
<dbReference type="PANTHER" id="PTHR33498:SF1">
    <property type="entry name" value="TRANSPOSASE FOR INSERTION SEQUENCE ELEMENT IS1557"/>
    <property type="match status" value="1"/>
</dbReference>
<dbReference type="Proteomes" id="UP000464577">
    <property type="component" value="Chromosome"/>
</dbReference>
<evidence type="ECO:0000313" key="3">
    <source>
        <dbReference type="Proteomes" id="UP000464577"/>
    </source>
</evidence>
<keyword evidence="3" id="KW-1185">Reference proteome</keyword>
<evidence type="ECO:0000259" key="1">
    <source>
        <dbReference type="PROSITE" id="PS50531"/>
    </source>
</evidence>
<dbReference type="NCBIfam" id="NF033550">
    <property type="entry name" value="transpos_ISL3"/>
    <property type="match status" value="1"/>
</dbReference>
<dbReference type="InterPro" id="IPR029261">
    <property type="entry name" value="Transposase_Znf"/>
</dbReference>
<dbReference type="InterPro" id="IPR002560">
    <property type="entry name" value="Transposase_DDE"/>
</dbReference>
<dbReference type="GO" id="GO:0003677">
    <property type="term" value="F:DNA binding"/>
    <property type="evidence" value="ECO:0007669"/>
    <property type="project" value="InterPro"/>
</dbReference>
<dbReference type="AlphaFoldDB" id="A0A6P1W7R5"/>
<organism evidence="2 3">
    <name type="scientific">Spirosoma endbachense</name>
    <dbReference type="NCBI Taxonomy" id="2666025"/>
    <lineage>
        <taxon>Bacteria</taxon>
        <taxon>Pseudomonadati</taxon>
        <taxon>Bacteroidota</taxon>
        <taxon>Cytophagia</taxon>
        <taxon>Cytophagales</taxon>
        <taxon>Cytophagaceae</taxon>
        <taxon>Spirosoma</taxon>
    </lineage>
</organism>
<gene>
    <name evidence="2" type="ORF">GJR95_41235</name>
</gene>
<dbReference type="Gene3D" id="1.10.10.60">
    <property type="entry name" value="Homeodomain-like"/>
    <property type="match status" value="1"/>
</dbReference>
<sequence>MLSSLLLPFQLEVQTVTSQPNLVIVALTSTALFSNCPLCGTASHRIHSRYNRTLADLPLAGQYQEWRLKARKFFCDNLECPRRIFTERFESIIQPYARCTQRCIQQQAQLMQAVGARPGQRMGALFRLPASNTTLLRRLRVQSMSIAHTPRVLGVDDFAFRKGDRYGTILVDLETHQVVDLLPDRETAALKNWLNEHPGVEVVSRDRASTYALAAAQAAPQAIQVADRWHLLKNLGEAIQRFVESQRVSLQQATQELVSATAESPVVSLIDNQMVDKDTPSLFLSSRQAKFDQVKTLRQQGYSILGIAKQLKLSRNTVKKYLVWSTYPARARVSLPRRSSGILAFEDYIRQRWQEGEQRSAYLYTEVRQQGFSGSKSSVFRLVKDYPRKAQLVLPLAAKPVPYSVRQISRWLSLPLESLSKATDRAFMDQFFTNCPLAQKLHKLAVKFRTMMEERQVEHLDSWLMEAQESGISALRHFSANLSHDYQAVRQAFCSVWSNGQVEGQVNRLKTIKRTMYGRASFDLLRKRVVGLG</sequence>
<dbReference type="PANTHER" id="PTHR33498">
    <property type="entry name" value="TRANSPOSASE FOR INSERTION SEQUENCE ELEMENT IS1557"/>
    <property type="match status" value="1"/>
</dbReference>
<evidence type="ECO:0000313" key="2">
    <source>
        <dbReference type="EMBL" id="QHW01066.1"/>
    </source>
</evidence>
<dbReference type="GO" id="GO:0000150">
    <property type="term" value="F:DNA strand exchange activity"/>
    <property type="evidence" value="ECO:0007669"/>
    <property type="project" value="InterPro"/>
</dbReference>